<dbReference type="RefSeq" id="WP_001059009.1">
    <property type="nucleotide sequence ID" value="NZ_KB976829.1"/>
</dbReference>
<evidence type="ECO:0000313" key="4">
    <source>
        <dbReference type="EMBL" id="EOQ15229.1"/>
    </source>
</evidence>
<dbReference type="CDD" id="cd18875">
    <property type="entry name" value="NUDIX_Hydrolase"/>
    <property type="match status" value="1"/>
</dbReference>
<comment type="caution">
    <text evidence="4">The sequence shown here is derived from an EMBL/GenBank/DDBJ whole genome shotgun (WGS) entry which is preliminary data.</text>
</comment>
<evidence type="ECO:0000259" key="3">
    <source>
        <dbReference type="PROSITE" id="PS51462"/>
    </source>
</evidence>
<evidence type="ECO:0000256" key="2">
    <source>
        <dbReference type="ARBA" id="ARBA00022801"/>
    </source>
</evidence>
<gene>
    <name evidence="4" type="ORF">IKC_03149</name>
</gene>
<keyword evidence="2" id="KW-0378">Hydrolase</keyword>
<evidence type="ECO:0000313" key="5">
    <source>
        <dbReference type="Proteomes" id="UP000014028"/>
    </source>
</evidence>
<organism evidence="4 5">
    <name type="scientific">Bacillus cereus VD184</name>
    <dbReference type="NCBI Taxonomy" id="1053242"/>
    <lineage>
        <taxon>Bacteria</taxon>
        <taxon>Bacillati</taxon>
        <taxon>Bacillota</taxon>
        <taxon>Bacilli</taxon>
        <taxon>Bacillales</taxon>
        <taxon>Bacillaceae</taxon>
        <taxon>Bacillus</taxon>
        <taxon>Bacillus cereus group</taxon>
    </lineage>
</organism>
<accession>A0A9W5VT41</accession>
<dbReference type="SUPFAM" id="SSF55811">
    <property type="entry name" value="Nudix"/>
    <property type="match status" value="1"/>
</dbReference>
<dbReference type="GO" id="GO:0016787">
    <property type="term" value="F:hydrolase activity"/>
    <property type="evidence" value="ECO:0007669"/>
    <property type="project" value="UniProtKB-KW"/>
</dbReference>
<dbReference type="AlphaFoldDB" id="A0A9W5VT41"/>
<dbReference type="InterPro" id="IPR000086">
    <property type="entry name" value="NUDIX_hydrolase_dom"/>
</dbReference>
<dbReference type="Gene3D" id="3.90.79.10">
    <property type="entry name" value="Nucleoside Triphosphate Pyrophosphohydrolase"/>
    <property type="match status" value="1"/>
</dbReference>
<comment type="cofactor">
    <cofactor evidence="1">
        <name>Mg(2+)</name>
        <dbReference type="ChEBI" id="CHEBI:18420"/>
    </cofactor>
</comment>
<dbReference type="InterPro" id="IPR015797">
    <property type="entry name" value="NUDIX_hydrolase-like_dom_sf"/>
</dbReference>
<dbReference type="Pfam" id="PF00293">
    <property type="entry name" value="NUDIX"/>
    <property type="match status" value="1"/>
</dbReference>
<evidence type="ECO:0000256" key="1">
    <source>
        <dbReference type="ARBA" id="ARBA00001946"/>
    </source>
</evidence>
<dbReference type="PANTHER" id="PTHR43046:SF2">
    <property type="entry name" value="8-OXO-DGTP DIPHOSPHATASE-RELATED"/>
    <property type="match status" value="1"/>
</dbReference>
<dbReference type="EMBL" id="AHFK01000037">
    <property type="protein sequence ID" value="EOQ15229.1"/>
    <property type="molecule type" value="Genomic_DNA"/>
</dbReference>
<name>A0A9W5VT41_BACCE</name>
<sequence length="157" mass="18489">MNNGINYKIWTVCMIQNKDKVLLLDRQHDNFKGFIPPGGKVEFPESIVDSAIREVKEETGLEVSNLIYKGLYEYVNPIAKDRYMIFNYFTKDFKGDLLKDSPEGKAVWVNINEAYNLPMQKSIRRRFPLFFEEGTFEIQVEWDHEKNQEGQVTIKRT</sequence>
<dbReference type="PANTHER" id="PTHR43046">
    <property type="entry name" value="GDP-MANNOSE MANNOSYL HYDROLASE"/>
    <property type="match status" value="1"/>
</dbReference>
<feature type="domain" description="Nudix hydrolase" evidence="3">
    <location>
        <begin position="6"/>
        <end position="132"/>
    </location>
</feature>
<reference evidence="4 5" key="1">
    <citation type="submission" date="2012-12" db="EMBL/GenBank/DDBJ databases">
        <title>The Genome Sequence of Bacillus cereus VD184.</title>
        <authorList>
            <consortium name="The Broad Institute Genome Sequencing Platform"/>
            <consortium name="The Broad Institute Genome Sequencing Center for Infectious Disease"/>
            <person name="Feldgarden M."/>
            <person name="Van der Auwera G.A."/>
            <person name="Mahillon J."/>
            <person name="Duprez V."/>
            <person name="Timmery S."/>
            <person name="Mattelet C."/>
            <person name="Dierick K."/>
            <person name="Sun M."/>
            <person name="Yu Z."/>
            <person name="Zhu L."/>
            <person name="Hu X."/>
            <person name="Shank E.B."/>
            <person name="Swiecicka I."/>
            <person name="Hansen B.M."/>
            <person name="Andrup L."/>
            <person name="Walker B."/>
            <person name="Young S.K."/>
            <person name="Zeng Q."/>
            <person name="Gargeya S."/>
            <person name="Fitzgerald M."/>
            <person name="Haas B."/>
            <person name="Abouelleil A."/>
            <person name="Alvarado L."/>
            <person name="Arachchi H.M."/>
            <person name="Berlin A.M."/>
            <person name="Chapman S.B."/>
            <person name="Dewar J."/>
            <person name="Goldberg J."/>
            <person name="Griggs A."/>
            <person name="Gujja S."/>
            <person name="Hansen M."/>
            <person name="Howarth C."/>
            <person name="Imamovic A."/>
            <person name="Larimer J."/>
            <person name="McCowan C."/>
            <person name="Murphy C."/>
            <person name="Neiman D."/>
            <person name="Pearson M."/>
            <person name="Priest M."/>
            <person name="Roberts A."/>
            <person name="Saif S."/>
            <person name="Shea T."/>
            <person name="Sisk P."/>
            <person name="Sykes S."/>
            <person name="Wortman J."/>
            <person name="Nusbaum C."/>
            <person name="Birren B."/>
        </authorList>
    </citation>
    <scope>NUCLEOTIDE SEQUENCE [LARGE SCALE GENOMIC DNA]</scope>
    <source>
        <strain evidence="4 5">VD184</strain>
    </source>
</reference>
<dbReference type="Proteomes" id="UP000014028">
    <property type="component" value="Unassembled WGS sequence"/>
</dbReference>
<protein>
    <recommendedName>
        <fullName evidence="3">Nudix hydrolase domain-containing protein</fullName>
    </recommendedName>
</protein>
<dbReference type="PROSITE" id="PS51462">
    <property type="entry name" value="NUDIX"/>
    <property type="match status" value="1"/>
</dbReference>
<proteinExistence type="predicted"/>